<evidence type="ECO:0000313" key="3">
    <source>
        <dbReference type="Proteomes" id="UP001527882"/>
    </source>
</evidence>
<sequence>MGRMTSRRTMYKHYAQGVIAELKQMGYFNGRAKEVFLRHYKDMKRTFGLEPNVGEFAKLVDEFERAMNRENNPNDPNQIFVGHLRDRTKKTK</sequence>
<proteinExistence type="predicted"/>
<protein>
    <submittedName>
        <fullName evidence="2">Uncharacterized protein</fullName>
    </submittedName>
</protein>
<gene>
    <name evidence="2" type="ORF">O9H85_21635</name>
</gene>
<dbReference type="Proteomes" id="UP001527882">
    <property type="component" value="Unassembled WGS sequence"/>
</dbReference>
<dbReference type="EMBL" id="JAQAGZ010000014">
    <property type="protein sequence ID" value="MCZ8514975.1"/>
    <property type="molecule type" value="Genomic_DNA"/>
</dbReference>
<name>A0ABT4QE69_9BACL</name>
<keyword evidence="3" id="KW-1185">Reference proteome</keyword>
<accession>A0ABT4QE69</accession>
<dbReference type="RefSeq" id="WP_269883501.1">
    <property type="nucleotide sequence ID" value="NZ_JAQAGZ010000014.1"/>
</dbReference>
<organism evidence="2 3">
    <name type="scientific">Paenibacillus gyeongsangnamensis</name>
    <dbReference type="NCBI Taxonomy" id="3388067"/>
    <lineage>
        <taxon>Bacteria</taxon>
        <taxon>Bacillati</taxon>
        <taxon>Bacillota</taxon>
        <taxon>Bacilli</taxon>
        <taxon>Bacillales</taxon>
        <taxon>Paenibacillaceae</taxon>
        <taxon>Paenibacillus</taxon>
    </lineage>
</organism>
<comment type="caution">
    <text evidence="2">The sequence shown here is derived from an EMBL/GenBank/DDBJ whole genome shotgun (WGS) entry which is preliminary data.</text>
</comment>
<evidence type="ECO:0000313" key="2">
    <source>
        <dbReference type="EMBL" id="MCZ8514975.1"/>
    </source>
</evidence>
<feature type="region of interest" description="Disordered" evidence="1">
    <location>
        <begin position="68"/>
        <end position="92"/>
    </location>
</feature>
<reference evidence="2 3" key="1">
    <citation type="submission" date="2022-12" db="EMBL/GenBank/DDBJ databases">
        <title>Draft genome sequence of Paenibacillus sp. dW9.</title>
        <authorList>
            <person name="Choi E.-W."/>
            <person name="Kim D.-U."/>
        </authorList>
    </citation>
    <scope>NUCLEOTIDE SEQUENCE [LARGE SCALE GENOMIC DNA]</scope>
    <source>
        <strain evidence="3">dW9</strain>
    </source>
</reference>
<evidence type="ECO:0000256" key="1">
    <source>
        <dbReference type="SAM" id="MobiDB-lite"/>
    </source>
</evidence>